<name>A0AAV9JYI4_9PEZI</name>
<dbReference type="InterPro" id="IPR023610">
    <property type="entry name" value="PInositol-4/5-P-5/4-kinase"/>
</dbReference>
<sequence length="345" mass="38525">MAPGREEVIAQSIQKSLLRKDQRSSFLASLPTYFYTYSLTFECVREELFTALRAAWQINDDDYRQSFAGEGALVAMADMGYSGSTFYKTADEHYLIKSVPRQFEHSFFRDDLLVPYAEYVQSNPSGLLIRITDFLQCSQSSVGSLVGTAPSHHIVMENLLYGQNLSGSSSGEEDAESGKWETWDLKPMSYFYPERDVAGGALASEATKSKLADEFNDKIGLTLDQAEELKAQLAKDTRLLADCNAVDYSLFLIRIPNSASTNTASAAQSTWRTGIPSTDGKFVYRAAILDFFWAKHKVQAMAMTGLINAYNTVDKQGPMSVTADPSEYRERFLKMCEDIVEVSKE</sequence>
<dbReference type="InterPro" id="IPR027484">
    <property type="entry name" value="PInositol-4-P-5-kinase_N"/>
</dbReference>
<dbReference type="Gene3D" id="3.30.800.10">
    <property type="entry name" value="Phosphatidylinositol Phosphate Kinase II Beta"/>
    <property type="match status" value="1"/>
</dbReference>
<dbReference type="PANTHER" id="PTHR23086">
    <property type="entry name" value="PHOSPHATIDYLINOSITOL-4-PHOSPHATE 5-KINASE"/>
    <property type="match status" value="1"/>
</dbReference>
<keyword evidence="1" id="KW-0067">ATP-binding</keyword>
<dbReference type="GO" id="GO:0005524">
    <property type="term" value="F:ATP binding"/>
    <property type="evidence" value="ECO:0007669"/>
    <property type="project" value="UniProtKB-UniRule"/>
</dbReference>
<keyword evidence="4" id="KW-1185">Reference proteome</keyword>
<gene>
    <name evidence="3" type="ORF">LTR36_000293</name>
</gene>
<dbReference type="GO" id="GO:0016308">
    <property type="term" value="F:1-phosphatidylinositol-4-phosphate 5-kinase activity"/>
    <property type="evidence" value="ECO:0007669"/>
    <property type="project" value="TreeGrafter"/>
</dbReference>
<keyword evidence="1" id="KW-0418">Kinase</keyword>
<proteinExistence type="predicted"/>
<evidence type="ECO:0000313" key="3">
    <source>
        <dbReference type="EMBL" id="KAK4550714.1"/>
    </source>
</evidence>
<dbReference type="Proteomes" id="UP001324427">
    <property type="component" value="Unassembled WGS sequence"/>
</dbReference>
<reference evidence="3 4" key="1">
    <citation type="submission" date="2021-11" db="EMBL/GenBank/DDBJ databases">
        <title>Black yeast isolated from Biological Soil Crust.</title>
        <authorList>
            <person name="Kurbessoian T."/>
        </authorList>
    </citation>
    <scope>NUCLEOTIDE SEQUENCE [LARGE SCALE GENOMIC DNA]</scope>
    <source>
        <strain evidence="3 4">CCFEE 5522</strain>
    </source>
</reference>
<dbReference type="GO" id="GO:0005886">
    <property type="term" value="C:plasma membrane"/>
    <property type="evidence" value="ECO:0007669"/>
    <property type="project" value="TreeGrafter"/>
</dbReference>
<evidence type="ECO:0000259" key="2">
    <source>
        <dbReference type="PROSITE" id="PS51455"/>
    </source>
</evidence>
<accession>A0AAV9JYI4</accession>
<dbReference type="Gene3D" id="3.30.810.10">
    <property type="entry name" value="2-Layer Sandwich"/>
    <property type="match status" value="1"/>
</dbReference>
<dbReference type="PANTHER" id="PTHR23086:SF126">
    <property type="entry name" value="PIPK DOMAIN-CONTAINING PROTEIN"/>
    <property type="match status" value="1"/>
</dbReference>
<dbReference type="AlphaFoldDB" id="A0AAV9JYI4"/>
<dbReference type="Pfam" id="PF01504">
    <property type="entry name" value="PIP5K"/>
    <property type="match status" value="2"/>
</dbReference>
<keyword evidence="1" id="KW-0547">Nucleotide-binding</keyword>
<dbReference type="GO" id="GO:0046854">
    <property type="term" value="P:phosphatidylinositol phosphate biosynthetic process"/>
    <property type="evidence" value="ECO:0007669"/>
    <property type="project" value="TreeGrafter"/>
</dbReference>
<keyword evidence="1" id="KW-0808">Transferase</keyword>
<evidence type="ECO:0000256" key="1">
    <source>
        <dbReference type="PROSITE-ProRule" id="PRU00781"/>
    </source>
</evidence>
<comment type="caution">
    <text evidence="3">The sequence shown here is derived from an EMBL/GenBank/DDBJ whole genome shotgun (WGS) entry which is preliminary data.</text>
</comment>
<dbReference type="InterPro" id="IPR002498">
    <property type="entry name" value="PInositol-4-P-4/5-kinase_core"/>
</dbReference>
<feature type="domain" description="PIPK" evidence="2">
    <location>
        <begin position="1"/>
        <end position="340"/>
    </location>
</feature>
<organism evidence="3 4">
    <name type="scientific">Oleoguttula mirabilis</name>
    <dbReference type="NCBI Taxonomy" id="1507867"/>
    <lineage>
        <taxon>Eukaryota</taxon>
        <taxon>Fungi</taxon>
        <taxon>Dikarya</taxon>
        <taxon>Ascomycota</taxon>
        <taxon>Pezizomycotina</taxon>
        <taxon>Dothideomycetes</taxon>
        <taxon>Dothideomycetidae</taxon>
        <taxon>Mycosphaerellales</taxon>
        <taxon>Teratosphaeriaceae</taxon>
        <taxon>Oleoguttula</taxon>
    </lineage>
</organism>
<protein>
    <recommendedName>
        <fullName evidence="2">PIPK domain-containing protein</fullName>
    </recommendedName>
</protein>
<dbReference type="InterPro" id="IPR027483">
    <property type="entry name" value="PInositol-4-P-4/5-kinase_C_sf"/>
</dbReference>
<dbReference type="PROSITE" id="PS51455">
    <property type="entry name" value="PIPK"/>
    <property type="match status" value="1"/>
</dbReference>
<evidence type="ECO:0000313" key="4">
    <source>
        <dbReference type="Proteomes" id="UP001324427"/>
    </source>
</evidence>
<dbReference type="EMBL" id="JAVFHQ010000001">
    <property type="protein sequence ID" value="KAK4550714.1"/>
    <property type="molecule type" value="Genomic_DNA"/>
</dbReference>
<dbReference type="SMART" id="SM00330">
    <property type="entry name" value="PIPKc"/>
    <property type="match status" value="1"/>
</dbReference>
<dbReference type="SUPFAM" id="SSF56104">
    <property type="entry name" value="SAICAR synthase-like"/>
    <property type="match status" value="1"/>
</dbReference>